<keyword evidence="6" id="KW-0963">Cytoplasm</keyword>
<dbReference type="Pfam" id="PF00871">
    <property type="entry name" value="Acetate_kinase"/>
    <property type="match status" value="1"/>
</dbReference>
<evidence type="ECO:0000256" key="1">
    <source>
        <dbReference type="ARBA" id="ARBA00008748"/>
    </source>
</evidence>
<feature type="active site" description="Proton donor/acceptor" evidence="6">
    <location>
        <position position="146"/>
    </location>
</feature>
<dbReference type="InterPro" id="IPR023865">
    <property type="entry name" value="Aliphatic_acid_kinase_CS"/>
</dbReference>
<dbReference type="GO" id="GO:0006085">
    <property type="term" value="P:acetyl-CoA biosynthetic process"/>
    <property type="evidence" value="ECO:0007669"/>
    <property type="project" value="UniProtKB-UniRule"/>
</dbReference>
<proteinExistence type="inferred from homology"/>
<dbReference type="EC" id="2.7.2.1" evidence="6"/>
<dbReference type="EMBL" id="NETH01000031">
    <property type="protein sequence ID" value="RCW16713.1"/>
    <property type="molecule type" value="Genomic_DNA"/>
</dbReference>
<dbReference type="UniPathway" id="UPA00340">
    <property type="reaction ID" value="UER00458"/>
</dbReference>
<dbReference type="GO" id="GO:0008776">
    <property type="term" value="F:acetate kinase activity"/>
    <property type="evidence" value="ECO:0007669"/>
    <property type="project" value="UniProtKB-UniRule"/>
</dbReference>
<dbReference type="Proteomes" id="UP000253215">
    <property type="component" value="Unassembled WGS sequence"/>
</dbReference>
<evidence type="ECO:0000256" key="4">
    <source>
        <dbReference type="ARBA" id="ARBA00022777"/>
    </source>
</evidence>
<evidence type="ECO:0000256" key="5">
    <source>
        <dbReference type="ARBA" id="ARBA00022840"/>
    </source>
</evidence>
<keyword evidence="5 6" id="KW-0067">ATP-binding</keyword>
<dbReference type="HAMAP" id="MF_00020">
    <property type="entry name" value="Acetate_kinase"/>
    <property type="match status" value="1"/>
</dbReference>
<dbReference type="AlphaFoldDB" id="A0A368UCM7"/>
<dbReference type="GO" id="GO:0005737">
    <property type="term" value="C:cytoplasm"/>
    <property type="evidence" value="ECO:0007669"/>
    <property type="project" value="UniProtKB-SubCell"/>
</dbReference>
<comment type="cofactor">
    <cofactor evidence="6">
        <name>Mg(2+)</name>
        <dbReference type="ChEBI" id="CHEBI:18420"/>
    </cofactor>
    <cofactor evidence="6">
        <name>Mn(2+)</name>
        <dbReference type="ChEBI" id="CHEBI:29035"/>
    </cofactor>
    <text evidence="6">Mg(2+). Can also accept Mn(2+).</text>
</comment>
<feature type="binding site" evidence="6">
    <location>
        <position position="383"/>
    </location>
    <ligand>
        <name>Mg(2+)</name>
        <dbReference type="ChEBI" id="CHEBI:18420"/>
    </ligand>
</feature>
<comment type="catalytic activity">
    <reaction evidence="6">
        <text>acetate + ATP = acetyl phosphate + ADP</text>
        <dbReference type="Rhea" id="RHEA:11352"/>
        <dbReference type="ChEBI" id="CHEBI:22191"/>
        <dbReference type="ChEBI" id="CHEBI:30089"/>
        <dbReference type="ChEBI" id="CHEBI:30616"/>
        <dbReference type="ChEBI" id="CHEBI:456216"/>
        <dbReference type="EC" id="2.7.2.1"/>
    </reaction>
</comment>
<keyword evidence="6" id="KW-0479">Metal-binding</keyword>
<dbReference type="PIRSF" id="PIRSF000722">
    <property type="entry name" value="Acetate_prop_kin"/>
    <property type="match status" value="1"/>
</dbReference>
<keyword evidence="3 6" id="KW-0547">Nucleotide-binding</keyword>
<comment type="similarity">
    <text evidence="1 6 7">Belongs to the acetokinase family.</text>
</comment>
<evidence type="ECO:0000313" key="8">
    <source>
        <dbReference type="EMBL" id="RCW16713.1"/>
    </source>
</evidence>
<sequence>MAKTISINAGSSSLKWQLYNMPQEEVIAKGLIERIGLADGISTVKFNGQTKSETKDIPDHTAAVKILLDDLISMDIIASYDEITGVGHRVVAGGEYFKSSTLVTDQVIQQIEELSMLAPLHNPGAVLGIRAFKELLPDVISIAVFDTAFHTTMPEVAYRYPIANRYYTDYKIRKYGAHGTSHQYVAQEAAKVLEKPLEDLKLITCHIGNGVSVTAVKGGKSVDTSMGLTPLGGTMMGTRSGSIDPGVITYLLECDSNLDTPQKIRKALNRDSGLLGISEKSSDMRDILAGKEEGDEKCRLAYEMYIDRLRKYIAQYFAVLNGADAIVFTAGIGENSSLVRKDIISGMTWFGVDIDPAKNVSGAYGVISTDQARVKTMVIPTDEELVIARDVERFKNPTN</sequence>
<comment type="subunit">
    <text evidence="6">Homodimer.</text>
</comment>
<dbReference type="InterPro" id="IPR004372">
    <property type="entry name" value="Ac/propionate_kinase"/>
</dbReference>
<feature type="site" description="Transition state stabilizer" evidence="6">
    <location>
        <position position="239"/>
    </location>
</feature>
<dbReference type="GO" id="GO:0006083">
    <property type="term" value="P:acetate metabolic process"/>
    <property type="evidence" value="ECO:0007669"/>
    <property type="project" value="TreeGrafter"/>
</dbReference>
<protein>
    <recommendedName>
        <fullName evidence="6">Acetate kinase</fullName>
        <ecNumber evidence="6">2.7.2.1</ecNumber>
    </recommendedName>
    <alternativeName>
        <fullName evidence="6">Acetokinase</fullName>
    </alternativeName>
</protein>
<dbReference type="InterPro" id="IPR000890">
    <property type="entry name" value="Aliphatic_acid_kin_short-chain"/>
</dbReference>
<comment type="function">
    <text evidence="6">Catalyzes the formation of acetyl phosphate from acetate and ATP. Can also catalyze the reverse reaction.</text>
</comment>
<feature type="binding site" evidence="6">
    <location>
        <begin position="331"/>
        <end position="335"/>
    </location>
    <ligand>
        <name>ATP</name>
        <dbReference type="ChEBI" id="CHEBI:30616"/>
    </ligand>
</feature>
<comment type="pathway">
    <text evidence="6">Metabolic intermediate biosynthesis; acetyl-CoA biosynthesis; acetyl-CoA from acetate: step 1/2.</text>
</comment>
<evidence type="ECO:0000256" key="7">
    <source>
        <dbReference type="RuleBase" id="RU003835"/>
    </source>
</evidence>
<feature type="binding site" evidence="6">
    <location>
        <position position="8"/>
    </location>
    <ligand>
        <name>Mg(2+)</name>
        <dbReference type="ChEBI" id="CHEBI:18420"/>
    </ligand>
</feature>
<keyword evidence="4 6" id="KW-0418">Kinase</keyword>
<dbReference type="NCBIfam" id="TIGR00016">
    <property type="entry name" value="ackA"/>
    <property type="match status" value="1"/>
</dbReference>
<feature type="binding site" evidence="6">
    <location>
        <begin position="206"/>
        <end position="210"/>
    </location>
    <ligand>
        <name>ATP</name>
        <dbReference type="ChEBI" id="CHEBI:30616"/>
    </ligand>
</feature>
<dbReference type="GO" id="GO:0000287">
    <property type="term" value="F:magnesium ion binding"/>
    <property type="evidence" value="ECO:0007669"/>
    <property type="project" value="UniProtKB-UniRule"/>
</dbReference>
<evidence type="ECO:0000256" key="6">
    <source>
        <dbReference type="HAMAP-Rule" id="MF_00020"/>
    </source>
</evidence>
<feature type="binding site" evidence="6">
    <location>
        <position position="89"/>
    </location>
    <ligand>
        <name>substrate</name>
    </ligand>
</feature>
<keyword evidence="6" id="KW-0460">Magnesium</keyword>
<comment type="subcellular location">
    <subcellularLocation>
        <location evidence="6">Cytoplasm</location>
    </subcellularLocation>
</comment>
<reference evidence="8 9" key="1">
    <citation type="journal article" date="2018" name="Sci. Rep.">
        <title>Network-guided genomic and metagenomic analysis of the faecal microbiota of the critically endangered kakapo.</title>
        <authorList>
            <person name="Waite D.W."/>
            <person name="Dsouza M."/>
            <person name="Sekiguchi Y."/>
            <person name="Hugenholtz P."/>
            <person name="Taylor M.W."/>
        </authorList>
    </citation>
    <scope>NUCLEOTIDE SEQUENCE [LARGE SCALE GENOMIC DNA]</scope>
    <source>
        <strain evidence="8 9">BI02</strain>
    </source>
</reference>
<evidence type="ECO:0000256" key="3">
    <source>
        <dbReference type="ARBA" id="ARBA00022741"/>
    </source>
</evidence>
<dbReference type="PROSITE" id="PS01076">
    <property type="entry name" value="ACETATE_KINASE_2"/>
    <property type="match status" value="1"/>
</dbReference>
<dbReference type="SUPFAM" id="SSF53067">
    <property type="entry name" value="Actin-like ATPase domain"/>
    <property type="match status" value="2"/>
</dbReference>
<feature type="binding site" evidence="6">
    <location>
        <position position="15"/>
    </location>
    <ligand>
        <name>ATP</name>
        <dbReference type="ChEBI" id="CHEBI:30616"/>
    </ligand>
</feature>
<name>A0A368UCM7_9STRE</name>
<dbReference type="PROSITE" id="PS01075">
    <property type="entry name" value="ACETATE_KINASE_1"/>
    <property type="match status" value="1"/>
</dbReference>
<feature type="binding site" evidence="6">
    <location>
        <begin position="283"/>
        <end position="285"/>
    </location>
    <ligand>
        <name>ATP</name>
        <dbReference type="ChEBI" id="CHEBI:30616"/>
    </ligand>
</feature>
<keyword evidence="2 6" id="KW-0808">Transferase</keyword>
<dbReference type="PANTHER" id="PTHR21060">
    <property type="entry name" value="ACETATE KINASE"/>
    <property type="match status" value="1"/>
</dbReference>
<comment type="caution">
    <text evidence="8">The sequence shown here is derived from an EMBL/GenBank/DDBJ whole genome shotgun (WGS) entry which is preliminary data.</text>
</comment>
<evidence type="ECO:0000256" key="2">
    <source>
        <dbReference type="ARBA" id="ARBA00022679"/>
    </source>
</evidence>
<evidence type="ECO:0000313" key="9">
    <source>
        <dbReference type="Proteomes" id="UP000253215"/>
    </source>
</evidence>
<accession>A0A368UCM7</accession>
<dbReference type="Gene3D" id="3.30.420.40">
    <property type="match status" value="2"/>
</dbReference>
<feature type="site" description="Transition state stabilizer" evidence="6">
    <location>
        <position position="178"/>
    </location>
</feature>
<dbReference type="InterPro" id="IPR043129">
    <property type="entry name" value="ATPase_NBD"/>
</dbReference>
<dbReference type="PANTHER" id="PTHR21060:SF15">
    <property type="entry name" value="ACETATE KINASE-RELATED"/>
    <property type="match status" value="1"/>
</dbReference>
<gene>
    <name evidence="6" type="primary">ackA</name>
    <name evidence="8" type="ORF">CAC02_06940</name>
</gene>
<organism evidence="8 9">
    <name type="scientific">Streptococcus gallolyticus</name>
    <dbReference type="NCBI Taxonomy" id="315405"/>
    <lineage>
        <taxon>Bacteria</taxon>
        <taxon>Bacillati</taxon>
        <taxon>Bacillota</taxon>
        <taxon>Bacilli</taxon>
        <taxon>Lactobacillales</taxon>
        <taxon>Streptococcaceae</taxon>
        <taxon>Streptococcus</taxon>
    </lineage>
</organism>
<dbReference type="GO" id="GO:0005524">
    <property type="term" value="F:ATP binding"/>
    <property type="evidence" value="ECO:0007669"/>
    <property type="project" value="UniProtKB-KW"/>
</dbReference>
<dbReference type="PRINTS" id="PR00471">
    <property type="entry name" value="ACETATEKNASE"/>
</dbReference>
<dbReference type="CDD" id="cd24010">
    <property type="entry name" value="ASKHA_NBD_AcK_PK"/>
    <property type="match status" value="1"/>
</dbReference>